<evidence type="ECO:0000313" key="2">
    <source>
        <dbReference type="Proteomes" id="UP000583127"/>
    </source>
</evidence>
<dbReference type="PANTHER" id="PTHR37807">
    <property type="entry name" value="OS07G0160300 PROTEIN"/>
    <property type="match status" value="1"/>
</dbReference>
<dbReference type="SUPFAM" id="SSF52540">
    <property type="entry name" value="P-loop containing nucleoside triphosphate hydrolases"/>
    <property type="match status" value="1"/>
</dbReference>
<comment type="caution">
    <text evidence="1">The sequence shown here is derived from an EMBL/GenBank/DDBJ whole genome shotgun (WGS) entry which is preliminary data.</text>
</comment>
<dbReference type="PANTHER" id="PTHR37807:SF3">
    <property type="entry name" value="OS07G0160300 PROTEIN"/>
    <property type="match status" value="1"/>
</dbReference>
<dbReference type="Proteomes" id="UP000583127">
    <property type="component" value="Unassembled WGS sequence"/>
</dbReference>
<reference evidence="1 2" key="1">
    <citation type="submission" date="2020-04" db="EMBL/GenBank/DDBJ databases">
        <title>Paraburkholderia sp. G-4-1-8 isolated from soil.</title>
        <authorList>
            <person name="Dahal R.H."/>
        </authorList>
    </citation>
    <scope>NUCLEOTIDE SEQUENCE [LARGE SCALE GENOMIC DNA]</scope>
    <source>
        <strain evidence="1 2">G-4-1-8</strain>
    </source>
</reference>
<protein>
    <submittedName>
        <fullName evidence="1">AAA family ATPase</fullName>
    </submittedName>
</protein>
<dbReference type="Pfam" id="PF13671">
    <property type="entry name" value="AAA_33"/>
    <property type="match status" value="1"/>
</dbReference>
<evidence type="ECO:0000313" key="1">
    <source>
        <dbReference type="EMBL" id="NML30474.1"/>
    </source>
</evidence>
<gene>
    <name evidence="1" type="ORF">HHL14_06480</name>
</gene>
<name>A0A7X9ZVT2_9BURK</name>
<keyword evidence="2" id="KW-1185">Reference proteome</keyword>
<accession>A0A7X9ZVT2</accession>
<dbReference type="AlphaFoldDB" id="A0A7X9ZVT2"/>
<dbReference type="RefSeq" id="WP_169496731.1">
    <property type="nucleotide sequence ID" value="NZ_JABBFZ010000002.1"/>
</dbReference>
<organism evidence="1 2">
    <name type="scientific">Paraburkholderia antibiotica</name>
    <dbReference type="NCBI Taxonomy" id="2728839"/>
    <lineage>
        <taxon>Bacteria</taxon>
        <taxon>Pseudomonadati</taxon>
        <taxon>Pseudomonadota</taxon>
        <taxon>Betaproteobacteria</taxon>
        <taxon>Burkholderiales</taxon>
        <taxon>Burkholderiaceae</taxon>
        <taxon>Paraburkholderia</taxon>
    </lineage>
</organism>
<sequence length="188" mass="20823">MLIAFAGLPGTGKTTIAQTLARKLAAVYLRIDTLEQVWIDCCNSGEDIGPAGYLIGYAVAKDNLRLGMSVVADSVNALQVTRNAWRNVAHEAGVRIFDIELICSDTEAHRRRVEERWADIPGHKLPTWKSVIERQYDAWDSERLVVDTANVSVEQVVETIIRRLSMLAPERRQGTAATPPLDAPKISD</sequence>
<proteinExistence type="predicted"/>
<dbReference type="EMBL" id="JABBFZ010000002">
    <property type="protein sequence ID" value="NML30474.1"/>
    <property type="molecule type" value="Genomic_DNA"/>
</dbReference>
<dbReference type="InterPro" id="IPR027417">
    <property type="entry name" value="P-loop_NTPase"/>
</dbReference>
<dbReference type="Gene3D" id="3.40.50.300">
    <property type="entry name" value="P-loop containing nucleotide triphosphate hydrolases"/>
    <property type="match status" value="1"/>
</dbReference>